<dbReference type="eggNOG" id="ENOG502S6Y6">
    <property type="taxonomic scope" value="Eukaryota"/>
</dbReference>
<keyword evidence="1" id="KW-0732">Signal</keyword>
<dbReference type="SUPFAM" id="SSF54593">
    <property type="entry name" value="Glyoxalase/Bleomycin resistance protein/Dihydroxybiphenyl dioxygenase"/>
    <property type="match status" value="1"/>
</dbReference>
<protein>
    <recommendedName>
        <fullName evidence="4">VOC domain-containing protein</fullName>
    </recommendedName>
</protein>
<accession>K0SWN5</accession>
<dbReference type="EMBL" id="AGNL01010152">
    <property type="protein sequence ID" value="EJK69374.1"/>
    <property type="molecule type" value="Genomic_DNA"/>
</dbReference>
<proteinExistence type="predicted"/>
<reference evidence="2 3" key="1">
    <citation type="journal article" date="2012" name="Genome Biol.">
        <title>Genome and low-iron response of an oceanic diatom adapted to chronic iron limitation.</title>
        <authorList>
            <person name="Lommer M."/>
            <person name="Specht M."/>
            <person name="Roy A.S."/>
            <person name="Kraemer L."/>
            <person name="Andreson R."/>
            <person name="Gutowska M.A."/>
            <person name="Wolf J."/>
            <person name="Bergner S.V."/>
            <person name="Schilhabel M.B."/>
            <person name="Klostermeier U.C."/>
            <person name="Beiko R.G."/>
            <person name="Rosenstiel P."/>
            <person name="Hippler M."/>
            <person name="Laroche J."/>
        </authorList>
    </citation>
    <scope>NUCLEOTIDE SEQUENCE [LARGE SCALE GENOMIC DNA]</scope>
    <source>
        <strain evidence="2 3">CCMP1005</strain>
    </source>
</reference>
<evidence type="ECO:0008006" key="4">
    <source>
        <dbReference type="Google" id="ProtNLM"/>
    </source>
</evidence>
<evidence type="ECO:0000313" key="2">
    <source>
        <dbReference type="EMBL" id="EJK69374.1"/>
    </source>
</evidence>
<keyword evidence="3" id="KW-1185">Reference proteome</keyword>
<evidence type="ECO:0000256" key="1">
    <source>
        <dbReference type="SAM" id="SignalP"/>
    </source>
</evidence>
<gene>
    <name evidence="2" type="ORF">THAOC_09374</name>
</gene>
<dbReference type="OMA" id="VTCPWGN"/>
<organism evidence="2 3">
    <name type="scientific">Thalassiosira oceanica</name>
    <name type="common">Marine diatom</name>
    <dbReference type="NCBI Taxonomy" id="159749"/>
    <lineage>
        <taxon>Eukaryota</taxon>
        <taxon>Sar</taxon>
        <taxon>Stramenopiles</taxon>
        <taxon>Ochrophyta</taxon>
        <taxon>Bacillariophyta</taxon>
        <taxon>Coscinodiscophyceae</taxon>
        <taxon>Thalassiosirophycidae</taxon>
        <taxon>Thalassiosirales</taxon>
        <taxon>Thalassiosiraceae</taxon>
        <taxon>Thalassiosira</taxon>
    </lineage>
</organism>
<feature type="signal peptide" evidence="1">
    <location>
        <begin position="1"/>
        <end position="24"/>
    </location>
</feature>
<dbReference type="AlphaFoldDB" id="K0SWN5"/>
<dbReference type="InterPro" id="IPR029068">
    <property type="entry name" value="Glyas_Bleomycin-R_OHBP_Dase"/>
</dbReference>
<sequence>MVGRRVVTLVPPLLLSLKAAAALSAPNMMSTRRRQTLGSAELRDTVQRASSKQSLNTRGIVWLEHLNLVVGDMDTARKFYIDLLGLSQDDNKKHVNLGQQQFHLDATGEFPTRVTGSVGLAVPSLSRLRERLPQAKKDLDSSLFDVISSGEDMMTISCPWGNTFHLYDLESENALLENSAGDNKMTKFHSRLGVYGDQRMAVRGQPGIRFVEISCPPDTIRCIENFYEELIGCQATRSETEETVSVLVGPGVHFVYNESSELDDESIAQMQSVHACVYIPEFETTYKRLKEKDLIWTNPRFTHLDSCDNWEEAAACRTFRFKDIIDARTGETVLELEHETRPMTHGQYMKVPRYRPN</sequence>
<evidence type="ECO:0000313" key="3">
    <source>
        <dbReference type="Proteomes" id="UP000266841"/>
    </source>
</evidence>
<comment type="caution">
    <text evidence="2">The sequence shown here is derived from an EMBL/GenBank/DDBJ whole genome shotgun (WGS) entry which is preliminary data.</text>
</comment>
<dbReference type="Gene3D" id="3.10.180.10">
    <property type="entry name" value="2,3-Dihydroxybiphenyl 1,2-Dioxygenase, domain 1"/>
    <property type="match status" value="2"/>
</dbReference>
<dbReference type="PANTHER" id="PTHR40280">
    <property type="entry name" value="BLR6907 PROTEIN"/>
    <property type="match status" value="1"/>
</dbReference>
<dbReference type="OrthoDB" id="410751at2759"/>
<name>K0SWN5_THAOC</name>
<dbReference type="PANTHER" id="PTHR40280:SF1">
    <property type="entry name" value="VOC DOMAIN-CONTAINING PROTEIN"/>
    <property type="match status" value="1"/>
</dbReference>
<dbReference type="Proteomes" id="UP000266841">
    <property type="component" value="Unassembled WGS sequence"/>
</dbReference>
<feature type="chain" id="PRO_5003837512" description="VOC domain-containing protein" evidence="1">
    <location>
        <begin position="25"/>
        <end position="357"/>
    </location>
</feature>